<keyword evidence="1" id="KW-0560">Oxidoreductase</keyword>
<proteinExistence type="predicted"/>
<accession>A0ABR8GZB3</accession>
<gene>
    <name evidence="1" type="ORF">H6G81_27340</name>
</gene>
<organism evidence="1 2">
    <name type="scientific">Scytonema hofmannii FACHB-248</name>
    <dbReference type="NCBI Taxonomy" id="1842502"/>
    <lineage>
        <taxon>Bacteria</taxon>
        <taxon>Bacillati</taxon>
        <taxon>Cyanobacteriota</taxon>
        <taxon>Cyanophyceae</taxon>
        <taxon>Nostocales</taxon>
        <taxon>Scytonemataceae</taxon>
        <taxon>Scytonema</taxon>
    </lineage>
</organism>
<dbReference type="GO" id="GO:0051213">
    <property type="term" value="F:dioxygenase activity"/>
    <property type="evidence" value="ECO:0007669"/>
    <property type="project" value="UniProtKB-KW"/>
</dbReference>
<reference evidence="1 2" key="1">
    <citation type="journal article" date="2020" name="ISME J.">
        <title>Comparative genomics reveals insights into cyanobacterial evolution and habitat adaptation.</title>
        <authorList>
            <person name="Chen M.Y."/>
            <person name="Teng W.K."/>
            <person name="Zhao L."/>
            <person name="Hu C.X."/>
            <person name="Zhou Y.K."/>
            <person name="Han B.P."/>
            <person name="Song L.R."/>
            <person name="Shu W.S."/>
        </authorList>
    </citation>
    <scope>NUCLEOTIDE SEQUENCE [LARGE SCALE GENOMIC DNA]</scope>
    <source>
        <strain evidence="1 2">FACHB-248</strain>
    </source>
</reference>
<dbReference type="Pfam" id="PF10014">
    <property type="entry name" value="2OG-Fe_Oxy_2"/>
    <property type="match status" value="1"/>
</dbReference>
<dbReference type="Gene3D" id="2.60.120.620">
    <property type="entry name" value="q2cbj1_9rhob like domain"/>
    <property type="match status" value="1"/>
</dbReference>
<dbReference type="Proteomes" id="UP000660380">
    <property type="component" value="Unassembled WGS sequence"/>
</dbReference>
<comment type="caution">
    <text evidence="1">The sequence shown here is derived from an EMBL/GenBank/DDBJ whole genome shotgun (WGS) entry which is preliminary data.</text>
</comment>
<dbReference type="InterPro" id="IPR018724">
    <property type="entry name" value="2OG-Fe_dioxygenase"/>
</dbReference>
<dbReference type="EMBL" id="JACJTA010000084">
    <property type="protein sequence ID" value="MBD2608128.1"/>
    <property type="molecule type" value="Genomic_DNA"/>
</dbReference>
<dbReference type="RefSeq" id="WP_186227764.1">
    <property type="nucleotide sequence ID" value="NZ_JACJTA010000084.1"/>
</dbReference>
<keyword evidence="1" id="KW-0223">Dioxygenase</keyword>
<evidence type="ECO:0000313" key="1">
    <source>
        <dbReference type="EMBL" id="MBD2608128.1"/>
    </source>
</evidence>
<evidence type="ECO:0000313" key="2">
    <source>
        <dbReference type="Proteomes" id="UP000660380"/>
    </source>
</evidence>
<keyword evidence="2" id="KW-1185">Reference proteome</keyword>
<name>A0ABR8GZB3_9CYAN</name>
<protein>
    <submittedName>
        <fullName evidence="1">2OG-Fe dioxygenase family protein</fullName>
    </submittedName>
</protein>
<sequence length="203" mass="23827">MKTWDDLVLDECMADNGKYRFRRFGTFNFQPLTGELEYQPNTSYFQSKDYNLMNGGIERVFAPLHPHTINNIFFKELILFNFKQFFIKEEFIGLLWKVGIHQLRIIAEPGIVGLPTPEGIHQDGEMLTSQHLIQRENISGGTFLMYDDRKQLLHQWTQLTHFDSIYFEEPRTMHAVTPIESEDNCHQGKRDVLLIGYDPILLD</sequence>